<evidence type="ECO:0000313" key="1">
    <source>
        <dbReference type="EMBL" id="MBY74066.1"/>
    </source>
</evidence>
<organism evidence="1">
    <name type="scientific">Sipha flava</name>
    <name type="common">yellow sugarcane aphid</name>
    <dbReference type="NCBI Taxonomy" id="143950"/>
    <lineage>
        <taxon>Eukaryota</taxon>
        <taxon>Metazoa</taxon>
        <taxon>Ecdysozoa</taxon>
        <taxon>Arthropoda</taxon>
        <taxon>Hexapoda</taxon>
        <taxon>Insecta</taxon>
        <taxon>Pterygota</taxon>
        <taxon>Neoptera</taxon>
        <taxon>Paraneoptera</taxon>
        <taxon>Hemiptera</taxon>
        <taxon>Sternorrhyncha</taxon>
        <taxon>Aphidomorpha</taxon>
        <taxon>Aphidoidea</taxon>
        <taxon>Aphididae</taxon>
        <taxon>Sipha</taxon>
    </lineage>
</organism>
<proteinExistence type="predicted"/>
<dbReference type="AlphaFoldDB" id="A0A2S2Q8K8"/>
<sequence length="114" mass="13619">MKTNEVELTQLIKTQDWLSVYQNKEVNNAINIFTEILNTIKISASKEIQISSKIKKIKPWATTTLIKTIRKRDHLHSQVRKHPHNNQLKDYYLKYRNMVTLLIRNTKKFTIRLN</sequence>
<name>A0A2S2Q8K8_9HEMI</name>
<protein>
    <submittedName>
        <fullName evidence="1">Uncharacterized protein</fullName>
    </submittedName>
</protein>
<accession>A0A2S2Q8K8</accession>
<gene>
    <name evidence="1" type="ORF">g.174973</name>
</gene>
<dbReference type="EMBL" id="GGMS01004863">
    <property type="protein sequence ID" value="MBY74066.1"/>
    <property type="molecule type" value="Transcribed_RNA"/>
</dbReference>
<reference evidence="1" key="1">
    <citation type="submission" date="2018-04" db="EMBL/GenBank/DDBJ databases">
        <title>Transcriptome assembly of Sipha flava.</title>
        <authorList>
            <person name="Scully E.D."/>
            <person name="Geib S.M."/>
            <person name="Palmer N.A."/>
            <person name="Koch K."/>
            <person name="Bradshaw J."/>
            <person name="Heng-Moss T."/>
            <person name="Sarath G."/>
        </authorList>
    </citation>
    <scope>NUCLEOTIDE SEQUENCE</scope>
</reference>